<dbReference type="InterPro" id="IPR050306">
    <property type="entry name" value="PfkB_Carbo_kinase"/>
</dbReference>
<name>A0A291TBI7_9FIRM</name>
<proteinExistence type="inferred from homology"/>
<organism evidence="7 8">
    <name type="scientific">Faecalibacterium prausnitzii</name>
    <dbReference type="NCBI Taxonomy" id="853"/>
    <lineage>
        <taxon>Bacteria</taxon>
        <taxon>Bacillati</taxon>
        <taxon>Bacillota</taxon>
        <taxon>Clostridia</taxon>
        <taxon>Eubacteriales</taxon>
        <taxon>Oscillospiraceae</taxon>
        <taxon>Faecalibacterium</taxon>
    </lineage>
</organism>
<evidence type="ECO:0000313" key="7">
    <source>
        <dbReference type="EMBL" id="ATL90553.1"/>
    </source>
</evidence>
<evidence type="ECO:0000256" key="1">
    <source>
        <dbReference type="ARBA" id="ARBA00010688"/>
    </source>
</evidence>
<gene>
    <name evidence="7" type="ORF">CRH10_09710</name>
</gene>
<dbReference type="GO" id="GO:0016301">
    <property type="term" value="F:kinase activity"/>
    <property type="evidence" value="ECO:0007669"/>
    <property type="project" value="UniProtKB-KW"/>
</dbReference>
<dbReference type="AlphaFoldDB" id="A0A291TBI7"/>
<protein>
    <recommendedName>
        <fullName evidence="6">Carbohydrate kinase PfkB domain-containing protein</fullName>
    </recommendedName>
</protein>
<dbReference type="RefSeq" id="WP_098924322.1">
    <property type="nucleotide sequence ID" value="NZ_CP023819.1"/>
</dbReference>
<keyword evidence="5" id="KW-0067">ATP-binding</keyword>
<dbReference type="PANTHER" id="PTHR43085:SF1">
    <property type="entry name" value="PSEUDOURIDINE KINASE-RELATED"/>
    <property type="match status" value="1"/>
</dbReference>
<dbReference type="GO" id="GO:0005524">
    <property type="term" value="F:ATP binding"/>
    <property type="evidence" value="ECO:0007669"/>
    <property type="project" value="UniProtKB-KW"/>
</dbReference>
<evidence type="ECO:0000256" key="3">
    <source>
        <dbReference type="ARBA" id="ARBA00022741"/>
    </source>
</evidence>
<dbReference type="InterPro" id="IPR029056">
    <property type="entry name" value="Ribokinase-like"/>
</dbReference>
<dbReference type="EMBL" id="CP023819">
    <property type="protein sequence ID" value="ATL90553.1"/>
    <property type="molecule type" value="Genomic_DNA"/>
</dbReference>
<keyword evidence="3" id="KW-0547">Nucleotide-binding</keyword>
<evidence type="ECO:0000256" key="5">
    <source>
        <dbReference type="ARBA" id="ARBA00022840"/>
    </source>
</evidence>
<evidence type="ECO:0000256" key="2">
    <source>
        <dbReference type="ARBA" id="ARBA00022679"/>
    </source>
</evidence>
<dbReference type="Gene3D" id="3.40.1190.20">
    <property type="match status" value="1"/>
</dbReference>
<dbReference type="Pfam" id="PF00294">
    <property type="entry name" value="PfkB"/>
    <property type="match status" value="1"/>
</dbReference>
<dbReference type="InterPro" id="IPR011611">
    <property type="entry name" value="PfkB_dom"/>
</dbReference>
<feature type="domain" description="Carbohydrate kinase PfkB" evidence="6">
    <location>
        <begin position="3"/>
        <end position="207"/>
    </location>
</feature>
<accession>A0A291TBI7</accession>
<evidence type="ECO:0000313" key="8">
    <source>
        <dbReference type="Proteomes" id="UP000223709"/>
    </source>
</evidence>
<dbReference type="PANTHER" id="PTHR43085">
    <property type="entry name" value="HEXOKINASE FAMILY MEMBER"/>
    <property type="match status" value="1"/>
</dbReference>
<evidence type="ECO:0000259" key="6">
    <source>
        <dbReference type="Pfam" id="PF00294"/>
    </source>
</evidence>
<keyword evidence="2" id="KW-0808">Transferase</keyword>
<dbReference type="Proteomes" id="UP000223709">
    <property type="component" value="Chromosome"/>
</dbReference>
<reference evidence="7 8" key="1">
    <citation type="submission" date="2017-10" db="EMBL/GenBank/DDBJ databases">
        <title>Complete Genome Sequence of Faecalibacterium prausnitzii isolated from the gut of healthy adult Indian.</title>
        <authorList>
            <person name="Bag S."/>
            <person name="Ghosh T.S."/>
            <person name="Das B."/>
        </authorList>
    </citation>
    <scope>NUCLEOTIDE SEQUENCE [LARGE SCALE GENOMIC DNA]</scope>
    <source>
        <strain evidence="7 8">Indica</strain>
    </source>
</reference>
<sequence>MSVLCLGEVWLELNAATAPELTETFRAQTGGWGAGFCRQYAALGGQAALLAQLGADPFGRKLAARLARDGVDCSLLCFTDAFPTPVVFTGTDTALPYRAHTAGLALGPEQLEAAPFRGTSAFCFSSVGLVDSPLRLAHLKALAAARDAGALCCYLPRLAQAAPYWPQREALCQTALQFLDRADVLFLEESDLLLLFGSRELRTALFALFTGHVQLIFFYKKDRILAFTRSVMASAAKKDQSPALVLYRMEKMMLPVSSLPRLKESELNALIG</sequence>
<dbReference type="SUPFAM" id="SSF53613">
    <property type="entry name" value="Ribokinase-like"/>
    <property type="match status" value="1"/>
</dbReference>
<evidence type="ECO:0000256" key="4">
    <source>
        <dbReference type="ARBA" id="ARBA00022777"/>
    </source>
</evidence>
<keyword evidence="4" id="KW-0418">Kinase</keyword>
<comment type="similarity">
    <text evidence="1">Belongs to the carbohydrate kinase PfkB family.</text>
</comment>